<dbReference type="AlphaFoldDB" id="A0A1C3NYH7"/>
<keyword evidence="2" id="KW-1185">Reference proteome</keyword>
<name>A0A1C3NYH7_9ACTN</name>
<organism evidence="1 2">
    <name type="scientific">Candidatus Protofrankia californiensis</name>
    <dbReference type="NCBI Taxonomy" id="1839754"/>
    <lineage>
        <taxon>Bacteria</taxon>
        <taxon>Bacillati</taxon>
        <taxon>Actinomycetota</taxon>
        <taxon>Actinomycetes</taxon>
        <taxon>Frankiales</taxon>
        <taxon>Frankiaceae</taxon>
        <taxon>Protofrankia</taxon>
    </lineage>
</organism>
<accession>A0A1C3NYH7</accession>
<sequence length="75" mass="7992">MVAAISLWVRARLPRASAGRWVGVDLVVEAALPGLAVGVGSYRVAGGDTCLFGLAFDVVPSRRCHRWSLLSISVR</sequence>
<gene>
    <name evidence="1" type="ORF">FDG2_2856</name>
</gene>
<protein>
    <submittedName>
        <fullName evidence="1">Uncharacterized protein</fullName>
    </submittedName>
</protein>
<dbReference type="Proteomes" id="UP000199013">
    <property type="component" value="Unassembled WGS sequence"/>
</dbReference>
<proteinExistence type="predicted"/>
<dbReference type="EMBL" id="FLUV01001205">
    <property type="protein sequence ID" value="SBW22597.1"/>
    <property type="molecule type" value="Genomic_DNA"/>
</dbReference>
<evidence type="ECO:0000313" key="2">
    <source>
        <dbReference type="Proteomes" id="UP000199013"/>
    </source>
</evidence>
<reference evidence="2" key="1">
    <citation type="submission" date="2016-02" db="EMBL/GenBank/DDBJ databases">
        <authorList>
            <person name="Wibberg D."/>
        </authorList>
    </citation>
    <scope>NUCLEOTIDE SEQUENCE [LARGE SCALE GENOMIC DNA]</scope>
</reference>
<evidence type="ECO:0000313" key="1">
    <source>
        <dbReference type="EMBL" id="SBW22597.1"/>
    </source>
</evidence>